<organism evidence="1 3">
    <name type="scientific">Rubrobacter radiotolerans</name>
    <name type="common">Arthrobacter radiotolerans</name>
    <dbReference type="NCBI Taxonomy" id="42256"/>
    <lineage>
        <taxon>Bacteria</taxon>
        <taxon>Bacillati</taxon>
        <taxon>Actinomycetota</taxon>
        <taxon>Rubrobacteria</taxon>
        <taxon>Rubrobacterales</taxon>
        <taxon>Rubrobacteraceae</taxon>
        <taxon>Rubrobacter</taxon>
    </lineage>
</organism>
<dbReference type="RefSeq" id="WP_038679984.1">
    <property type="nucleotide sequence ID" value="NZ_CP007514.1"/>
</dbReference>
<dbReference type="STRING" id="42256.RradSPS_0114"/>
<reference evidence="2" key="2">
    <citation type="submission" date="2023-11" db="EMBL/GenBank/DDBJ databases">
        <title>MicrobeMod: A computational toolkit for identifying prokaryotic methylation and restriction-modification with nanopore sequencing.</title>
        <authorList>
            <person name="Crits-Christoph A."/>
            <person name="Kang S.C."/>
            <person name="Lee H."/>
            <person name="Ostrov N."/>
        </authorList>
    </citation>
    <scope>NUCLEOTIDE SEQUENCE</scope>
    <source>
        <strain evidence="2">ATCC 51242</strain>
    </source>
</reference>
<keyword evidence="3" id="KW-1185">Reference proteome</keyword>
<dbReference type="KEGG" id="rrd:RradSPS_0114"/>
<evidence type="ECO:0000313" key="1">
    <source>
        <dbReference type="EMBL" id="AHY45397.1"/>
    </source>
</evidence>
<dbReference type="Proteomes" id="UP001281130">
    <property type="component" value="Unassembled WGS sequence"/>
</dbReference>
<dbReference type="HOGENOM" id="CLU_1223995_0_0_11"/>
<dbReference type="InterPro" id="IPR018708">
    <property type="entry name" value="DUF2225"/>
</dbReference>
<sequence>MGTRAHEPCPVCGTLVRLPDRLVSGGVTVGRESDLCPRFRGRQADGVRHLKAEISMCPSCHFAVRGDFSGVDLTPDERDELAERLAGDGLLKVFGSASPGRPWLPFHAAEVSGKGRDLPARELGEICLRASWVCRKELDRPFESAFQTRAIRHFIRSLKEDPLPDRTLSVVVYLVGELNRRLGQHREALNWYANAERTMRDGGLEGLTWLERMIEEQSKLAEAEAA</sequence>
<dbReference type="Proteomes" id="UP000025229">
    <property type="component" value="Chromosome"/>
</dbReference>
<dbReference type="EMBL" id="CP007514">
    <property type="protein sequence ID" value="AHY45397.1"/>
    <property type="molecule type" value="Genomic_DNA"/>
</dbReference>
<accession>A0A023WYU2</accession>
<dbReference type="Pfam" id="PF09986">
    <property type="entry name" value="DUF2225"/>
    <property type="match status" value="1"/>
</dbReference>
<proteinExistence type="predicted"/>
<evidence type="ECO:0000313" key="3">
    <source>
        <dbReference type="Proteomes" id="UP000025229"/>
    </source>
</evidence>
<protein>
    <submittedName>
        <fullName evidence="2">DUF2225 domain-containing protein</fullName>
    </submittedName>
    <submittedName>
        <fullName evidence="1">Uncharacterized protein conserved in bacteria (DUF2225)</fullName>
    </submittedName>
</protein>
<dbReference type="AlphaFoldDB" id="A0A023WYU2"/>
<name>A0A023WYU2_RUBRA</name>
<reference evidence="1 3" key="1">
    <citation type="submission" date="2014-03" db="EMBL/GenBank/DDBJ databases">
        <title>Complete genome sequence of the Radio-Resistant Rubrobacter radiotolerans RSPS-4.</title>
        <authorList>
            <person name="Egas C.C."/>
            <person name="Barroso C.C."/>
            <person name="Froufe H.J.C."/>
            <person name="Pacheco J.J."/>
            <person name="Albuquerque L.L."/>
            <person name="da Costa M.M.S."/>
        </authorList>
    </citation>
    <scope>NUCLEOTIDE SEQUENCE [LARGE SCALE GENOMIC DNA]</scope>
    <source>
        <strain evidence="1 3">RSPS-4</strain>
    </source>
</reference>
<gene>
    <name evidence="1" type="ORF">RradSPS_0114</name>
    <name evidence="2" type="ORF">SIL72_02080</name>
</gene>
<dbReference type="eggNOG" id="COG1655">
    <property type="taxonomic scope" value="Bacteria"/>
</dbReference>
<evidence type="ECO:0000313" key="2">
    <source>
        <dbReference type="EMBL" id="MDX5892808.1"/>
    </source>
</evidence>
<dbReference type="EMBL" id="JAWXXX010000001">
    <property type="protein sequence ID" value="MDX5892808.1"/>
    <property type="molecule type" value="Genomic_DNA"/>
</dbReference>